<comment type="similarity">
    <text evidence="7">Belongs to the binding-protein-dependent transport system permease family.</text>
</comment>
<dbReference type="PROSITE" id="PS50928">
    <property type="entry name" value="ABC_TM1"/>
    <property type="match status" value="1"/>
</dbReference>
<evidence type="ECO:0000256" key="2">
    <source>
        <dbReference type="ARBA" id="ARBA00022448"/>
    </source>
</evidence>
<dbReference type="InterPro" id="IPR035906">
    <property type="entry name" value="MetI-like_sf"/>
</dbReference>
<keyword evidence="3" id="KW-1003">Cell membrane</keyword>
<comment type="subcellular location">
    <subcellularLocation>
        <location evidence="1 7">Cell membrane</location>
        <topology evidence="1 7">Multi-pass membrane protein</topology>
    </subcellularLocation>
</comment>
<feature type="domain" description="ABC transmembrane type-1" evidence="8">
    <location>
        <begin position="1"/>
        <end position="108"/>
    </location>
</feature>
<evidence type="ECO:0000313" key="10">
    <source>
        <dbReference type="Proteomes" id="UP001597139"/>
    </source>
</evidence>
<dbReference type="Proteomes" id="UP001597139">
    <property type="component" value="Unassembled WGS sequence"/>
</dbReference>
<keyword evidence="2 7" id="KW-0813">Transport</keyword>
<dbReference type="Gene3D" id="1.10.3720.10">
    <property type="entry name" value="MetI-like"/>
    <property type="match status" value="1"/>
</dbReference>
<keyword evidence="10" id="KW-1185">Reference proteome</keyword>
<evidence type="ECO:0000256" key="6">
    <source>
        <dbReference type="ARBA" id="ARBA00023136"/>
    </source>
</evidence>
<evidence type="ECO:0000256" key="3">
    <source>
        <dbReference type="ARBA" id="ARBA00022475"/>
    </source>
</evidence>
<dbReference type="PANTHER" id="PTHR43386">
    <property type="entry name" value="OLIGOPEPTIDE TRANSPORT SYSTEM PERMEASE PROTEIN APPC"/>
    <property type="match status" value="1"/>
</dbReference>
<organism evidence="9 10">
    <name type="scientific">Halolamina litorea</name>
    <dbReference type="NCBI Taxonomy" id="1515593"/>
    <lineage>
        <taxon>Archaea</taxon>
        <taxon>Methanobacteriati</taxon>
        <taxon>Methanobacteriota</taxon>
        <taxon>Stenosarchaea group</taxon>
        <taxon>Halobacteria</taxon>
        <taxon>Halobacteriales</taxon>
        <taxon>Haloferacaceae</taxon>
    </lineage>
</organism>
<dbReference type="RefSeq" id="WP_379821955.1">
    <property type="nucleotide sequence ID" value="NZ_JBHUCZ010000007.1"/>
</dbReference>
<evidence type="ECO:0000313" key="9">
    <source>
        <dbReference type="EMBL" id="MFD1567660.1"/>
    </source>
</evidence>
<keyword evidence="4 7" id="KW-0812">Transmembrane</keyword>
<dbReference type="CDD" id="cd06261">
    <property type="entry name" value="TM_PBP2"/>
    <property type="match status" value="1"/>
</dbReference>
<evidence type="ECO:0000256" key="7">
    <source>
        <dbReference type="RuleBase" id="RU363032"/>
    </source>
</evidence>
<evidence type="ECO:0000256" key="1">
    <source>
        <dbReference type="ARBA" id="ARBA00004651"/>
    </source>
</evidence>
<dbReference type="InterPro" id="IPR000515">
    <property type="entry name" value="MetI-like"/>
</dbReference>
<gene>
    <name evidence="9" type="ORF">ACFSAU_09155</name>
</gene>
<dbReference type="AlphaFoldDB" id="A0ABD6BST2"/>
<evidence type="ECO:0000256" key="4">
    <source>
        <dbReference type="ARBA" id="ARBA00022692"/>
    </source>
</evidence>
<reference evidence="9 10" key="1">
    <citation type="journal article" date="2019" name="Int. J. Syst. Evol. Microbiol.">
        <title>The Global Catalogue of Microorganisms (GCM) 10K type strain sequencing project: providing services to taxonomists for standard genome sequencing and annotation.</title>
        <authorList>
            <consortium name="The Broad Institute Genomics Platform"/>
            <consortium name="The Broad Institute Genome Sequencing Center for Infectious Disease"/>
            <person name="Wu L."/>
            <person name="Ma J."/>
        </authorList>
    </citation>
    <scope>NUCLEOTIDE SEQUENCE [LARGE SCALE GENOMIC DNA]</scope>
    <source>
        <strain evidence="9 10">CGMCC 1.12859</strain>
    </source>
</reference>
<sequence>TRSEVVSVVEEDFVEAAKAIGERDSYIVFSEVLPNALAPVIVQATITMAYAILTAAGLSFLGLGVQPPTPAWGLMISGARQYLVQAPWMAVFPGIAIAITVLGFNLFGDGLRDVLDPTLKNDR</sequence>
<protein>
    <submittedName>
        <fullName evidence="9">ABC transporter permease</fullName>
    </submittedName>
</protein>
<evidence type="ECO:0000259" key="8">
    <source>
        <dbReference type="PROSITE" id="PS50928"/>
    </source>
</evidence>
<dbReference type="EMBL" id="JBHUCZ010000007">
    <property type="protein sequence ID" value="MFD1567660.1"/>
    <property type="molecule type" value="Genomic_DNA"/>
</dbReference>
<dbReference type="Pfam" id="PF00528">
    <property type="entry name" value="BPD_transp_1"/>
    <property type="match status" value="1"/>
</dbReference>
<accession>A0ABD6BST2</accession>
<keyword evidence="6 7" id="KW-0472">Membrane</keyword>
<comment type="caution">
    <text evidence="9">The sequence shown here is derived from an EMBL/GenBank/DDBJ whole genome shotgun (WGS) entry which is preliminary data.</text>
</comment>
<proteinExistence type="inferred from homology"/>
<dbReference type="InterPro" id="IPR050366">
    <property type="entry name" value="BP-dependent_transpt_permease"/>
</dbReference>
<feature type="non-terminal residue" evidence="9">
    <location>
        <position position="1"/>
    </location>
</feature>
<feature type="transmembrane region" description="Helical" evidence="7">
    <location>
        <begin position="86"/>
        <end position="107"/>
    </location>
</feature>
<feature type="transmembrane region" description="Helical" evidence="7">
    <location>
        <begin position="40"/>
        <end position="65"/>
    </location>
</feature>
<keyword evidence="5 7" id="KW-1133">Transmembrane helix</keyword>
<dbReference type="SUPFAM" id="SSF161098">
    <property type="entry name" value="MetI-like"/>
    <property type="match status" value="1"/>
</dbReference>
<dbReference type="PANTHER" id="PTHR43386:SF1">
    <property type="entry name" value="D,D-DIPEPTIDE TRANSPORT SYSTEM PERMEASE PROTEIN DDPC-RELATED"/>
    <property type="match status" value="1"/>
</dbReference>
<dbReference type="GO" id="GO:0005886">
    <property type="term" value="C:plasma membrane"/>
    <property type="evidence" value="ECO:0007669"/>
    <property type="project" value="UniProtKB-SubCell"/>
</dbReference>
<evidence type="ECO:0000256" key="5">
    <source>
        <dbReference type="ARBA" id="ARBA00022989"/>
    </source>
</evidence>
<name>A0ABD6BST2_9EURY</name>